<dbReference type="GO" id="GO:0008168">
    <property type="term" value="F:methyltransferase activity"/>
    <property type="evidence" value="ECO:0007669"/>
    <property type="project" value="UniProtKB-KW"/>
</dbReference>
<dbReference type="EMBL" id="RCZP01000041">
    <property type="protein sequence ID" value="TPG46363.1"/>
    <property type="molecule type" value="Genomic_DNA"/>
</dbReference>
<dbReference type="CDD" id="cd02440">
    <property type="entry name" value="AdoMet_MTases"/>
    <property type="match status" value="1"/>
</dbReference>
<protein>
    <submittedName>
        <fullName evidence="2">Class I SAM-dependent methyltransferase</fullName>
    </submittedName>
</protein>
<accession>A0A502FAK0</accession>
<dbReference type="AlphaFoldDB" id="A0A502FAK0"/>
<keyword evidence="3" id="KW-1185">Reference proteome</keyword>
<gene>
    <name evidence="2" type="ORF">EAH89_24985</name>
</gene>
<dbReference type="InterPro" id="IPR029063">
    <property type="entry name" value="SAM-dependent_MTases_sf"/>
</dbReference>
<dbReference type="GO" id="GO:0032259">
    <property type="term" value="P:methylation"/>
    <property type="evidence" value="ECO:0007669"/>
    <property type="project" value="UniProtKB-KW"/>
</dbReference>
<dbReference type="InterPro" id="IPR050508">
    <property type="entry name" value="Methyltransf_Superfamily"/>
</dbReference>
<dbReference type="Pfam" id="PF13649">
    <property type="entry name" value="Methyltransf_25"/>
    <property type="match status" value="1"/>
</dbReference>
<sequence>MEDAALAGPDRVAGKDPIDDCLAGAISAEVAAARLLLWRWEVERIEAEVRARRPAPVTPEWEALSRLVAERRDALLTLSAEIANTGGDPQAGRMEGLAGIAAFFDRAVEHSPEAAVALHSLGDARTLAVTTAEIVDWLAAEGLIGPGRDVLDLGCGIGRLATALAPRCRSVLGVDISAGMVAEARRRCAGLENVRLERTEGDGLPSLAPGSVDLVLAVDSMPYMVQAGVADGVIAKAAAMLTPTGAIAVLNLSYRGDPAADRADLRRWAAAHGLAATSCGERPFRQWDGQAFVLRKAP</sequence>
<evidence type="ECO:0000313" key="3">
    <source>
        <dbReference type="Proteomes" id="UP000317078"/>
    </source>
</evidence>
<dbReference type="OrthoDB" id="1853779at2"/>
<dbReference type="InterPro" id="IPR041698">
    <property type="entry name" value="Methyltransf_25"/>
</dbReference>
<comment type="caution">
    <text evidence="2">The sequence shown here is derived from an EMBL/GenBank/DDBJ whole genome shotgun (WGS) entry which is preliminary data.</text>
</comment>
<dbReference type="PANTHER" id="PTHR42912">
    <property type="entry name" value="METHYLTRANSFERASE"/>
    <property type="match status" value="1"/>
</dbReference>
<proteinExistence type="predicted"/>
<dbReference type="Gene3D" id="3.40.50.150">
    <property type="entry name" value="Vaccinia Virus protein VP39"/>
    <property type="match status" value="1"/>
</dbReference>
<keyword evidence="2" id="KW-0489">Methyltransferase</keyword>
<name>A0A502FAK0_9PROT</name>
<keyword evidence="2" id="KW-0808">Transferase</keyword>
<dbReference type="Proteomes" id="UP000317078">
    <property type="component" value="Unassembled WGS sequence"/>
</dbReference>
<evidence type="ECO:0000313" key="2">
    <source>
        <dbReference type="EMBL" id="TPG46363.1"/>
    </source>
</evidence>
<evidence type="ECO:0000259" key="1">
    <source>
        <dbReference type="Pfam" id="PF13649"/>
    </source>
</evidence>
<organism evidence="2 3">
    <name type="scientific">Muricoccus nepalensis</name>
    <dbReference type="NCBI Taxonomy" id="1854500"/>
    <lineage>
        <taxon>Bacteria</taxon>
        <taxon>Pseudomonadati</taxon>
        <taxon>Pseudomonadota</taxon>
        <taxon>Alphaproteobacteria</taxon>
        <taxon>Acetobacterales</taxon>
        <taxon>Roseomonadaceae</taxon>
        <taxon>Muricoccus</taxon>
    </lineage>
</organism>
<dbReference type="SUPFAM" id="SSF53335">
    <property type="entry name" value="S-adenosyl-L-methionine-dependent methyltransferases"/>
    <property type="match status" value="1"/>
</dbReference>
<reference evidence="2 3" key="1">
    <citation type="journal article" date="2019" name="Environ. Microbiol.">
        <title>Species interactions and distinct microbial communities in high Arctic permafrost affected cryosols are associated with the CH4 and CO2 gas fluxes.</title>
        <authorList>
            <person name="Altshuler I."/>
            <person name="Hamel J."/>
            <person name="Turney S."/>
            <person name="Magnuson E."/>
            <person name="Levesque R."/>
            <person name="Greer C."/>
            <person name="Whyte L.G."/>
        </authorList>
    </citation>
    <scope>NUCLEOTIDE SEQUENCE [LARGE SCALE GENOMIC DNA]</scope>
    <source>
        <strain evidence="2 3">S9.3B</strain>
    </source>
</reference>
<feature type="domain" description="Methyltransferase" evidence="1">
    <location>
        <begin position="150"/>
        <end position="245"/>
    </location>
</feature>